<gene>
    <name evidence="4" type="ORF">QVN81_09120</name>
    <name evidence="5" type="ORF">QVN84_05900</name>
</gene>
<dbReference type="NCBIfam" id="TIGR00040">
    <property type="entry name" value="yfcE"/>
    <property type="match status" value="1"/>
</dbReference>
<evidence type="ECO:0000259" key="3">
    <source>
        <dbReference type="Pfam" id="PF12850"/>
    </source>
</evidence>
<comment type="cofactor">
    <cofactor evidence="2">
        <name>a divalent metal cation</name>
        <dbReference type="ChEBI" id="CHEBI:60240"/>
    </cofactor>
</comment>
<dbReference type="SUPFAM" id="SSF56300">
    <property type="entry name" value="Metallo-dependent phosphatases"/>
    <property type="match status" value="1"/>
</dbReference>
<dbReference type="EC" id="3.1.4.-" evidence="2"/>
<evidence type="ECO:0000313" key="5">
    <source>
        <dbReference type="EMBL" id="MDN0025052.1"/>
    </source>
</evidence>
<keyword evidence="2" id="KW-0479">Metal-binding</keyword>
<name>A0AAW7JHT0_9BACT</name>
<dbReference type="InterPro" id="IPR024654">
    <property type="entry name" value="Calcineurin-like_PHP_lpxH"/>
</dbReference>
<comment type="similarity">
    <text evidence="1 2">Belongs to the metallophosphoesterase superfamily. YfcE family.</text>
</comment>
<dbReference type="Pfam" id="PF12850">
    <property type="entry name" value="Metallophos_2"/>
    <property type="match status" value="1"/>
</dbReference>
<dbReference type="EMBL" id="JAUEIF010000004">
    <property type="protein sequence ID" value="MDN0025052.1"/>
    <property type="molecule type" value="Genomic_DNA"/>
</dbReference>
<dbReference type="GO" id="GO:0016787">
    <property type="term" value="F:hydrolase activity"/>
    <property type="evidence" value="ECO:0007669"/>
    <property type="project" value="UniProtKB-UniRule"/>
</dbReference>
<comment type="caution">
    <text evidence="5">The sequence shown here is derived from an EMBL/GenBank/DDBJ whole genome shotgun (WGS) entry which is preliminary data.</text>
</comment>
<keyword evidence="6" id="KW-1185">Reference proteome</keyword>
<evidence type="ECO:0000313" key="7">
    <source>
        <dbReference type="Proteomes" id="UP001168478"/>
    </source>
</evidence>
<accession>A0AAW7JHT0</accession>
<feature type="domain" description="Calcineurin-like phosphoesterase" evidence="3">
    <location>
        <begin position="3"/>
        <end position="149"/>
    </location>
</feature>
<organism evidence="5 7">
    <name type="scientific">Leyella lascolaii</name>
    <dbReference type="NCBI Taxonomy" id="1776379"/>
    <lineage>
        <taxon>Bacteria</taxon>
        <taxon>Pseudomonadati</taxon>
        <taxon>Bacteroidota</taxon>
        <taxon>Bacteroidia</taxon>
        <taxon>Bacteroidales</taxon>
        <taxon>Prevotellaceae</taxon>
        <taxon>Leyella</taxon>
    </lineage>
</organism>
<proteinExistence type="inferred from homology"/>
<dbReference type="RefSeq" id="WP_068857020.1">
    <property type="nucleotide sequence ID" value="NZ_JAUEIE010000009.1"/>
</dbReference>
<dbReference type="Gene3D" id="3.60.21.10">
    <property type="match status" value="1"/>
</dbReference>
<dbReference type="Proteomes" id="UP001168478">
    <property type="component" value="Unassembled WGS sequence"/>
</dbReference>
<protein>
    <recommendedName>
        <fullName evidence="2">Phosphoesterase</fullName>
        <ecNumber evidence="2">3.1.4.-</ecNumber>
    </recommendedName>
</protein>
<dbReference type="Proteomes" id="UP001167831">
    <property type="component" value="Unassembled WGS sequence"/>
</dbReference>
<evidence type="ECO:0000256" key="1">
    <source>
        <dbReference type="ARBA" id="ARBA00008950"/>
    </source>
</evidence>
<reference evidence="5" key="1">
    <citation type="submission" date="2023-06" db="EMBL/GenBank/DDBJ databases">
        <authorList>
            <person name="Zeman M."/>
            <person name="Kubasova T."/>
            <person name="Jahodarova E."/>
            <person name="Nykrynova M."/>
            <person name="Rychlik I."/>
        </authorList>
    </citation>
    <scope>NUCLEOTIDE SEQUENCE</scope>
    <source>
        <strain evidence="5">ET15</strain>
        <strain evidence="4">ET37</strain>
    </source>
</reference>
<reference evidence="5" key="2">
    <citation type="submission" date="2023-08" db="EMBL/GenBank/DDBJ databases">
        <title>Identification and characterization of horizontal gene transfer across gut microbiota members of farm animals based on homology search.</title>
        <authorList>
            <person name="Schwarzerova J."/>
            <person name="Nykrynova M."/>
            <person name="Jureckova K."/>
            <person name="Cejkova D."/>
            <person name="Rychlik I."/>
        </authorList>
    </citation>
    <scope>NUCLEOTIDE SEQUENCE</scope>
    <source>
        <strain evidence="5">ET15</strain>
        <strain evidence="4">ET37</strain>
    </source>
</reference>
<dbReference type="InterPro" id="IPR000979">
    <property type="entry name" value="Phosphodiesterase_MJ0936/Vps29"/>
</dbReference>
<evidence type="ECO:0000256" key="2">
    <source>
        <dbReference type="RuleBase" id="RU362039"/>
    </source>
</evidence>
<dbReference type="InterPro" id="IPR029052">
    <property type="entry name" value="Metallo-depent_PP-like"/>
</dbReference>
<dbReference type="GO" id="GO:0046872">
    <property type="term" value="F:metal ion binding"/>
    <property type="evidence" value="ECO:0007669"/>
    <property type="project" value="UniProtKB-KW"/>
</dbReference>
<dbReference type="EMBL" id="JAUEIE010000009">
    <property type="protein sequence ID" value="MDN0023177.1"/>
    <property type="molecule type" value="Genomic_DNA"/>
</dbReference>
<dbReference type="AlphaFoldDB" id="A0AAW7JHT0"/>
<sequence>MKRIGIISDTHSYWDDKYLEYFETCDEIWHAGDICSTQLAEKLAAFRPLRAVCGNCDGGELRRMFPEILRFRCEDVDVLMKHIGGYPGRYDASIRNRIYASPPQLFISGHSHILKIKYDKTLGLLHINPGAAGLQGWHVDRTLVRLTIDGSRFKDCEVITLADPRKVIQNDYDG</sequence>
<evidence type="ECO:0000313" key="6">
    <source>
        <dbReference type="Proteomes" id="UP001167831"/>
    </source>
</evidence>
<evidence type="ECO:0000313" key="4">
    <source>
        <dbReference type="EMBL" id="MDN0023177.1"/>
    </source>
</evidence>